<sequence>MTSVQFDPAPTAPAEDAPGAYNLQVIQQFRENGGKVGGPFEGAALILLTTRGAKSGLARTVPTLYFRQADGSLLIFGSNGGADTHPAWFHNIKVNPQVTVEAGDETYSAVAREVPSGEQRDRLFAEASAEVQAFADYQAGTEREIPLVLLSRRD</sequence>
<keyword evidence="4" id="KW-1185">Reference proteome</keyword>
<dbReference type="Pfam" id="PF04075">
    <property type="entry name" value="F420H2_quin_red"/>
    <property type="match status" value="1"/>
</dbReference>
<organism evidence="3 4">
    <name type="scientific">Streptomyces badius</name>
    <dbReference type="NCBI Taxonomy" id="1941"/>
    <lineage>
        <taxon>Bacteria</taxon>
        <taxon>Bacillati</taxon>
        <taxon>Actinomycetota</taxon>
        <taxon>Actinomycetes</taxon>
        <taxon>Kitasatosporales</taxon>
        <taxon>Streptomycetaceae</taxon>
        <taxon>Streptomyces</taxon>
    </lineage>
</organism>
<evidence type="ECO:0000313" key="3">
    <source>
        <dbReference type="EMBL" id="GGS42648.1"/>
    </source>
</evidence>
<evidence type="ECO:0000256" key="2">
    <source>
        <dbReference type="ARBA" id="ARBA00049106"/>
    </source>
</evidence>
<dbReference type="PANTHER" id="PTHR39428">
    <property type="entry name" value="F420H(2)-DEPENDENT QUINONE REDUCTASE RV1261C"/>
    <property type="match status" value="1"/>
</dbReference>
<comment type="similarity">
    <text evidence="1">Belongs to the F420H(2)-dependent quinone reductase family.</text>
</comment>
<dbReference type="RefSeq" id="WP_069738286.1">
    <property type="nucleotide sequence ID" value="NZ_BMSZ01000003.1"/>
</dbReference>
<dbReference type="InterPro" id="IPR012349">
    <property type="entry name" value="Split_barrel_FMN-bd"/>
</dbReference>
<comment type="caution">
    <text evidence="3">The sequence shown here is derived from an EMBL/GenBank/DDBJ whole genome shotgun (WGS) entry which is preliminary data.</text>
</comment>
<gene>
    <name evidence="3" type="ORF">GCM10010253_16070</name>
</gene>
<comment type="catalytic activity">
    <reaction evidence="2">
        <text>oxidized coenzyme F420-(gamma-L-Glu)(n) + a quinol + H(+) = reduced coenzyme F420-(gamma-L-Glu)(n) + a quinone</text>
        <dbReference type="Rhea" id="RHEA:39663"/>
        <dbReference type="Rhea" id="RHEA-COMP:12939"/>
        <dbReference type="Rhea" id="RHEA-COMP:14378"/>
        <dbReference type="ChEBI" id="CHEBI:15378"/>
        <dbReference type="ChEBI" id="CHEBI:24646"/>
        <dbReference type="ChEBI" id="CHEBI:132124"/>
        <dbReference type="ChEBI" id="CHEBI:133980"/>
        <dbReference type="ChEBI" id="CHEBI:139511"/>
    </reaction>
</comment>
<evidence type="ECO:0000313" key="4">
    <source>
        <dbReference type="Proteomes" id="UP000659767"/>
    </source>
</evidence>
<dbReference type="EMBL" id="BMSZ01000003">
    <property type="protein sequence ID" value="GGS42648.1"/>
    <property type="molecule type" value="Genomic_DNA"/>
</dbReference>
<accession>A0ABQ2SYQ6</accession>
<dbReference type="InterPro" id="IPR004378">
    <property type="entry name" value="F420H2_quin_Rdtase"/>
</dbReference>
<name>A0ABQ2SYQ6_STRBA</name>
<dbReference type="PANTHER" id="PTHR39428:SF1">
    <property type="entry name" value="F420H(2)-DEPENDENT QUINONE REDUCTASE RV1261C"/>
    <property type="match status" value="1"/>
</dbReference>
<proteinExistence type="inferred from homology"/>
<evidence type="ECO:0000256" key="1">
    <source>
        <dbReference type="ARBA" id="ARBA00008710"/>
    </source>
</evidence>
<dbReference type="SUPFAM" id="SSF50475">
    <property type="entry name" value="FMN-binding split barrel"/>
    <property type="match status" value="1"/>
</dbReference>
<reference evidence="4" key="1">
    <citation type="journal article" date="2019" name="Int. J. Syst. Evol. Microbiol.">
        <title>The Global Catalogue of Microorganisms (GCM) 10K type strain sequencing project: providing services to taxonomists for standard genome sequencing and annotation.</title>
        <authorList>
            <consortium name="The Broad Institute Genomics Platform"/>
            <consortium name="The Broad Institute Genome Sequencing Center for Infectious Disease"/>
            <person name="Wu L."/>
            <person name="Ma J."/>
        </authorList>
    </citation>
    <scope>NUCLEOTIDE SEQUENCE [LARGE SCALE GENOMIC DNA]</scope>
    <source>
        <strain evidence="4">JCM 4350</strain>
    </source>
</reference>
<dbReference type="Gene3D" id="2.30.110.10">
    <property type="entry name" value="Electron Transport, Fmn-binding Protein, Chain A"/>
    <property type="match status" value="1"/>
</dbReference>
<dbReference type="Proteomes" id="UP000659767">
    <property type="component" value="Unassembled WGS sequence"/>
</dbReference>
<protein>
    <submittedName>
        <fullName evidence="3">Uncharacterized protein</fullName>
    </submittedName>
</protein>
<dbReference type="NCBIfam" id="TIGR00026">
    <property type="entry name" value="hi_GC_TIGR00026"/>
    <property type="match status" value="1"/>
</dbReference>